<reference evidence="18 19" key="1">
    <citation type="journal article" date="2022" name="Int. J. Syst. Evol. Microbiol.">
        <title>Noviherbaspirillum aridicola sp. nov., isolated from an arid soil in Pakistan.</title>
        <authorList>
            <person name="Khan I.U."/>
            <person name="Saqib M."/>
            <person name="Amin A."/>
            <person name="Hussain F."/>
            <person name="Li L."/>
            <person name="Liu Y.H."/>
            <person name="Fang B.Z."/>
            <person name="Ahmed I."/>
            <person name="Li W.J."/>
        </authorList>
    </citation>
    <scope>NUCLEOTIDE SEQUENCE [LARGE SCALE GENOMIC DNA]</scope>
    <source>
        <strain evidence="18 19">NCCP-691</strain>
    </source>
</reference>
<evidence type="ECO:0000256" key="4">
    <source>
        <dbReference type="ARBA" id="ARBA00011575"/>
    </source>
</evidence>
<dbReference type="PANTHER" id="PTHR11236">
    <property type="entry name" value="AMINOBENZOATE/ANTHRANILATE SYNTHASE"/>
    <property type="match status" value="1"/>
</dbReference>
<evidence type="ECO:0000256" key="12">
    <source>
        <dbReference type="ARBA" id="ARBA00023239"/>
    </source>
</evidence>
<comment type="similarity">
    <text evidence="3 15">Belongs to the anthranilate synthase component I family.</text>
</comment>
<comment type="function">
    <text evidence="13 15">Part of a heterotetrameric complex that catalyzes the two-step biosynthesis of anthranilate, an intermediate in the biosynthesis of L-tryptophan. In the first step, the glutamine-binding beta subunit (TrpG) of anthranilate synthase (AS) provides the glutamine amidotransferase activity which generates ammonia as a substrate that, along with chorismate, is used in the second step, catalyzed by the large alpha subunit of AS (TrpE) to produce anthranilate. In the absence of TrpG, TrpE can synthesize anthranilate directly from chorismate and high concentrations of ammonia.</text>
</comment>
<keyword evidence="7 15" id="KW-0028">Amino-acid biosynthesis</keyword>
<keyword evidence="8 15" id="KW-0479">Metal-binding</keyword>
<evidence type="ECO:0000256" key="8">
    <source>
        <dbReference type="ARBA" id="ARBA00022723"/>
    </source>
</evidence>
<evidence type="ECO:0000259" key="17">
    <source>
        <dbReference type="Pfam" id="PF04715"/>
    </source>
</evidence>
<evidence type="ECO:0000256" key="7">
    <source>
        <dbReference type="ARBA" id="ARBA00022605"/>
    </source>
</evidence>
<proteinExistence type="inferred from homology"/>
<dbReference type="InterPro" id="IPR015890">
    <property type="entry name" value="Chorismate_C"/>
</dbReference>
<evidence type="ECO:0000259" key="16">
    <source>
        <dbReference type="Pfam" id="PF00425"/>
    </source>
</evidence>
<dbReference type="NCBIfam" id="TIGR00564">
    <property type="entry name" value="trpE_most"/>
    <property type="match status" value="1"/>
</dbReference>
<organism evidence="18 19">
    <name type="scientific">Noviherbaspirillum aridicola</name>
    <dbReference type="NCBI Taxonomy" id="2849687"/>
    <lineage>
        <taxon>Bacteria</taxon>
        <taxon>Pseudomonadati</taxon>
        <taxon>Pseudomonadota</taxon>
        <taxon>Betaproteobacteria</taxon>
        <taxon>Burkholderiales</taxon>
        <taxon>Oxalobacteraceae</taxon>
        <taxon>Noviherbaspirillum</taxon>
    </lineage>
</organism>
<dbReference type="InterPro" id="IPR005801">
    <property type="entry name" value="ADC_synthase"/>
</dbReference>
<accession>A0ABQ4Q8H9</accession>
<dbReference type="PRINTS" id="PR00095">
    <property type="entry name" value="ANTSNTHASEI"/>
</dbReference>
<evidence type="ECO:0000256" key="1">
    <source>
        <dbReference type="ARBA" id="ARBA00001946"/>
    </source>
</evidence>
<dbReference type="Pfam" id="PF04715">
    <property type="entry name" value="Anth_synt_I_N"/>
    <property type="match status" value="1"/>
</dbReference>
<feature type="domain" description="Anthranilate synthase component I N-terminal" evidence="17">
    <location>
        <begin position="26"/>
        <end position="172"/>
    </location>
</feature>
<dbReference type="InterPro" id="IPR005256">
    <property type="entry name" value="Anth_synth_I_PabB"/>
</dbReference>
<dbReference type="EC" id="4.1.3.27" evidence="5 15"/>
<dbReference type="Proteomes" id="UP000887222">
    <property type="component" value="Unassembled WGS sequence"/>
</dbReference>
<evidence type="ECO:0000256" key="5">
    <source>
        <dbReference type="ARBA" id="ARBA00012266"/>
    </source>
</evidence>
<comment type="caution">
    <text evidence="18">The sequence shown here is derived from an EMBL/GenBank/DDBJ whole genome shotgun (WGS) entry which is preliminary data.</text>
</comment>
<evidence type="ECO:0000313" key="19">
    <source>
        <dbReference type="Proteomes" id="UP000887222"/>
    </source>
</evidence>
<evidence type="ECO:0000256" key="13">
    <source>
        <dbReference type="ARBA" id="ARBA00025634"/>
    </source>
</evidence>
<keyword evidence="19" id="KW-1185">Reference proteome</keyword>
<comment type="cofactor">
    <cofactor evidence="1 15">
        <name>Mg(2+)</name>
        <dbReference type="ChEBI" id="CHEBI:18420"/>
    </cofactor>
</comment>
<dbReference type="EMBL" id="BPMK01000017">
    <property type="protein sequence ID" value="GIZ53513.1"/>
    <property type="molecule type" value="Genomic_DNA"/>
</dbReference>
<comment type="pathway">
    <text evidence="2 15">Amino-acid biosynthesis; L-tryptophan biosynthesis; L-tryptophan from chorismate: step 1/5.</text>
</comment>
<keyword evidence="9 15" id="KW-0822">Tryptophan biosynthesis</keyword>
<evidence type="ECO:0000256" key="10">
    <source>
        <dbReference type="ARBA" id="ARBA00022842"/>
    </source>
</evidence>
<evidence type="ECO:0000256" key="2">
    <source>
        <dbReference type="ARBA" id="ARBA00004873"/>
    </source>
</evidence>
<dbReference type="InterPro" id="IPR019999">
    <property type="entry name" value="Anth_synth_I-like"/>
</dbReference>
<gene>
    <name evidence="15 18" type="primary">trpE</name>
    <name evidence="18" type="ORF">NCCP691_35270</name>
</gene>
<name>A0ABQ4Q8H9_9BURK</name>
<evidence type="ECO:0000256" key="14">
    <source>
        <dbReference type="ARBA" id="ARBA00047683"/>
    </source>
</evidence>
<dbReference type="PANTHER" id="PTHR11236:SF48">
    <property type="entry name" value="ISOCHORISMATE SYNTHASE MENF"/>
    <property type="match status" value="1"/>
</dbReference>
<dbReference type="InterPro" id="IPR006805">
    <property type="entry name" value="Anth_synth_I_N"/>
</dbReference>
<feature type="domain" description="Chorismate-utilising enzyme C-terminal" evidence="16">
    <location>
        <begin position="221"/>
        <end position="479"/>
    </location>
</feature>
<sequence length="498" mass="55007">MTELEFKSLAAQGYNRIPLIAEAFADLETPLTLYLKLAQTQNTGRNTFLLESVVGGERFGRYSFIGLPASTLMRSYGNRTEVVRHGEVVETHEGNPLEFIASFQARYKAAIRPGMPRFCGGLAGYFGYDAVRHIEKRLADSAPRDDLGLPEIQLLVTEELAVIDNLSGKLYLIVYVDPASPEAYSRGRQRLKDLRSMLRRAVDVPVTSGSVRTETVREFAKADYLRAVEQAKEYIMAGDLMQVQIGQRLKKSYVDSPLSLYRALRSLNPSPYMYFYNFGDMQIVGASPEILVRNEQTNDGKRKVTIRPLAGTRPRGATPEKDAQLAKELLADPKEIAEHVMLIDLARNDIGRISETGSVRVTDKLVIEKYSHVQHIVSNVEGTLKPDLTNLDVLKATFPAGTLSGAPKVRAMEIIDELEPTKRGIYGGACGYLSFGGEMDLAIAIRTGVIKDGTLYVQAAAGVVADSVPEMEWQETENKARAVLRAAEQVQDGLDGEL</sequence>
<evidence type="ECO:0000313" key="18">
    <source>
        <dbReference type="EMBL" id="GIZ53513.1"/>
    </source>
</evidence>
<keyword evidence="10 15" id="KW-0460">Magnesium</keyword>
<protein>
    <recommendedName>
        <fullName evidence="6 15">Anthranilate synthase component 1</fullName>
        <ecNumber evidence="5 15">4.1.3.27</ecNumber>
    </recommendedName>
</protein>
<comment type="catalytic activity">
    <reaction evidence="14 15">
        <text>chorismate + L-glutamine = anthranilate + pyruvate + L-glutamate + H(+)</text>
        <dbReference type="Rhea" id="RHEA:21732"/>
        <dbReference type="ChEBI" id="CHEBI:15361"/>
        <dbReference type="ChEBI" id="CHEBI:15378"/>
        <dbReference type="ChEBI" id="CHEBI:16567"/>
        <dbReference type="ChEBI" id="CHEBI:29748"/>
        <dbReference type="ChEBI" id="CHEBI:29985"/>
        <dbReference type="ChEBI" id="CHEBI:58359"/>
        <dbReference type="EC" id="4.1.3.27"/>
    </reaction>
</comment>
<evidence type="ECO:0000256" key="6">
    <source>
        <dbReference type="ARBA" id="ARBA00020653"/>
    </source>
</evidence>
<evidence type="ECO:0000256" key="11">
    <source>
        <dbReference type="ARBA" id="ARBA00023141"/>
    </source>
</evidence>
<dbReference type="SUPFAM" id="SSF56322">
    <property type="entry name" value="ADC synthase"/>
    <property type="match status" value="1"/>
</dbReference>
<dbReference type="Gene3D" id="3.60.120.10">
    <property type="entry name" value="Anthranilate synthase"/>
    <property type="match status" value="1"/>
</dbReference>
<comment type="subunit">
    <text evidence="4 15">Heterotetramer consisting of two non-identical subunits: a beta subunit (TrpG) and a large alpha subunit (TrpE).</text>
</comment>
<keyword evidence="11 15" id="KW-0057">Aromatic amino acid biosynthesis</keyword>
<dbReference type="Pfam" id="PF00425">
    <property type="entry name" value="Chorismate_bind"/>
    <property type="match status" value="1"/>
</dbReference>
<evidence type="ECO:0000256" key="9">
    <source>
        <dbReference type="ARBA" id="ARBA00022822"/>
    </source>
</evidence>
<evidence type="ECO:0000256" key="15">
    <source>
        <dbReference type="RuleBase" id="RU364045"/>
    </source>
</evidence>
<evidence type="ECO:0000256" key="3">
    <source>
        <dbReference type="ARBA" id="ARBA00009562"/>
    </source>
</evidence>
<keyword evidence="12 15" id="KW-0456">Lyase</keyword>
<dbReference type="RefSeq" id="WP_220809927.1">
    <property type="nucleotide sequence ID" value="NZ_BPMK01000017.1"/>
</dbReference>